<dbReference type="Gene3D" id="3.40.50.10490">
    <property type="entry name" value="Glucose-6-phosphate isomerase like protein, domain 1"/>
    <property type="match status" value="1"/>
</dbReference>
<evidence type="ECO:0000313" key="3">
    <source>
        <dbReference type="Proteomes" id="UP001281447"/>
    </source>
</evidence>
<reference evidence="2 3" key="1">
    <citation type="submission" date="2023-10" db="EMBL/GenBank/DDBJ databases">
        <title>Virgibacillus halophilus 5B73C genome.</title>
        <authorList>
            <person name="Miliotis G."/>
            <person name="Sengupta P."/>
            <person name="Hameed A."/>
            <person name="Chuvochina M."/>
            <person name="Mcdonagh F."/>
            <person name="Simpson A.C."/>
            <person name="Singh N.K."/>
            <person name="Rekha P.D."/>
            <person name="Raman K."/>
            <person name="Hugenholtz P."/>
            <person name="Venkateswaran K."/>
        </authorList>
    </citation>
    <scope>NUCLEOTIDE SEQUENCE [LARGE SCALE GENOMIC DNA]</scope>
    <source>
        <strain evidence="2 3">5B73C</strain>
    </source>
</reference>
<name>A0ABU5C9W5_9BACI</name>
<dbReference type="PANTHER" id="PTHR30390:SF7">
    <property type="entry name" value="PHOSPHOHEPTOSE ISOMERASE"/>
    <property type="match status" value="1"/>
</dbReference>
<dbReference type="InterPro" id="IPR001347">
    <property type="entry name" value="SIS_dom"/>
</dbReference>
<dbReference type="InterPro" id="IPR050099">
    <property type="entry name" value="SIS_GmhA/DiaA_subfam"/>
</dbReference>
<dbReference type="RefSeq" id="WP_390357912.1">
    <property type="nucleotide sequence ID" value="NZ_JBHUIZ010000018.1"/>
</dbReference>
<dbReference type="PANTHER" id="PTHR30390">
    <property type="entry name" value="SEDOHEPTULOSE 7-PHOSPHATE ISOMERASE / DNAA INITIATOR-ASSOCIATING FACTOR FOR REPLICATION INITIATION"/>
    <property type="match status" value="1"/>
</dbReference>
<organism evidence="2 3">
    <name type="scientific">Tigheibacillus halophilus</name>
    <dbReference type="NCBI Taxonomy" id="361280"/>
    <lineage>
        <taxon>Bacteria</taxon>
        <taxon>Bacillati</taxon>
        <taxon>Bacillota</taxon>
        <taxon>Bacilli</taxon>
        <taxon>Bacillales</taxon>
        <taxon>Bacillaceae</taxon>
        <taxon>Tigheibacillus</taxon>
    </lineage>
</organism>
<sequence length="248" mass="27134">MTDYMKRYVEHVHDISERVFDTQYDAMKQTAKVFAEAIKAKHTIYVFGASHAGILAEELFYRTGGLAVINPILHPALMLNTRPVTLTSQMERLNGFGREIFSSTAAKRGDVLLIHSVSGRNTVSVDMALAAKEQGLTTIAITNMTYSEAVSSRHPSGKNLYEVVDVVIDNCGDFEDSSLLLEGMDQKIGPTSTAIGAMIVNAIVIATAEELLKLGIVPPVFHSANVDGGDEFNKKILEENKDNIHYMG</sequence>
<evidence type="ECO:0000259" key="1">
    <source>
        <dbReference type="PROSITE" id="PS51464"/>
    </source>
</evidence>
<dbReference type="SUPFAM" id="SSF53697">
    <property type="entry name" value="SIS domain"/>
    <property type="match status" value="1"/>
</dbReference>
<dbReference type="Pfam" id="PF13580">
    <property type="entry name" value="SIS_2"/>
    <property type="match status" value="1"/>
</dbReference>
<keyword evidence="3" id="KW-1185">Reference proteome</keyword>
<dbReference type="NCBIfam" id="NF002805">
    <property type="entry name" value="PRK02947.1"/>
    <property type="match status" value="1"/>
</dbReference>
<gene>
    <name evidence="2" type="ORF">RWE15_15825</name>
</gene>
<comment type="caution">
    <text evidence="2">The sequence shown here is derived from an EMBL/GenBank/DDBJ whole genome shotgun (WGS) entry which is preliminary data.</text>
</comment>
<dbReference type="InterPro" id="IPR046348">
    <property type="entry name" value="SIS_dom_sf"/>
</dbReference>
<protein>
    <submittedName>
        <fullName evidence="2">SIS domain-containing protein</fullName>
    </submittedName>
</protein>
<dbReference type="CDD" id="cd05013">
    <property type="entry name" value="SIS_RpiR"/>
    <property type="match status" value="1"/>
</dbReference>
<dbReference type="PROSITE" id="PS51464">
    <property type="entry name" value="SIS"/>
    <property type="match status" value="1"/>
</dbReference>
<proteinExistence type="predicted"/>
<dbReference type="EMBL" id="JAWDIP010000003">
    <property type="protein sequence ID" value="MDY0395623.1"/>
    <property type="molecule type" value="Genomic_DNA"/>
</dbReference>
<evidence type="ECO:0000313" key="2">
    <source>
        <dbReference type="EMBL" id="MDY0395623.1"/>
    </source>
</evidence>
<dbReference type="Proteomes" id="UP001281447">
    <property type="component" value="Unassembled WGS sequence"/>
</dbReference>
<accession>A0ABU5C9W5</accession>
<dbReference type="InterPro" id="IPR035472">
    <property type="entry name" value="RpiR-like_SIS"/>
</dbReference>
<feature type="domain" description="SIS" evidence="1">
    <location>
        <begin position="34"/>
        <end position="214"/>
    </location>
</feature>